<comment type="caution">
    <text evidence="11">The sequence shown here is derived from an EMBL/GenBank/DDBJ whole genome shotgun (WGS) entry which is preliminary data.</text>
</comment>
<keyword evidence="4 10" id="KW-0813">Transport</keyword>
<evidence type="ECO:0000256" key="4">
    <source>
        <dbReference type="ARBA" id="ARBA00022448"/>
    </source>
</evidence>
<keyword evidence="6 10" id="KW-0406">Ion transport</keyword>
<keyword evidence="9 10" id="KW-0066">ATP synthesis</keyword>
<comment type="subcellular location">
    <subcellularLocation>
        <location evidence="10">Cell membrane</location>
        <topology evidence="10">Peripheral membrane protein</topology>
    </subcellularLocation>
    <subcellularLocation>
        <location evidence="2">Membrane</location>
        <topology evidence="2">Peripheral membrane protein</topology>
    </subcellularLocation>
</comment>
<keyword evidence="7 10" id="KW-0472">Membrane</keyword>
<dbReference type="CDD" id="cd12151">
    <property type="entry name" value="F1-ATPase_gamma"/>
    <property type="match status" value="1"/>
</dbReference>
<accession>A0ABN1PZW0</accession>
<dbReference type="Proteomes" id="UP001500665">
    <property type="component" value="Unassembled WGS sequence"/>
</dbReference>
<dbReference type="Gene3D" id="3.40.1380.10">
    <property type="match status" value="1"/>
</dbReference>
<protein>
    <recommendedName>
        <fullName evidence="10">ATP synthase gamma chain</fullName>
    </recommendedName>
    <alternativeName>
        <fullName evidence="10">ATP synthase F1 sector gamma subunit</fullName>
    </alternativeName>
    <alternativeName>
        <fullName evidence="10">F-ATPase gamma subunit</fullName>
    </alternativeName>
</protein>
<dbReference type="NCBIfam" id="TIGR01146">
    <property type="entry name" value="ATPsyn_F1gamma"/>
    <property type="match status" value="1"/>
</dbReference>
<keyword evidence="12" id="KW-1185">Reference proteome</keyword>
<organism evidence="11 12">
    <name type="scientific">Actinocorallia libanotica</name>
    <dbReference type="NCBI Taxonomy" id="46162"/>
    <lineage>
        <taxon>Bacteria</taxon>
        <taxon>Bacillati</taxon>
        <taxon>Actinomycetota</taxon>
        <taxon>Actinomycetes</taxon>
        <taxon>Streptosporangiales</taxon>
        <taxon>Thermomonosporaceae</taxon>
        <taxon>Actinocorallia</taxon>
    </lineage>
</organism>
<dbReference type="HAMAP" id="MF_00815">
    <property type="entry name" value="ATP_synth_gamma_bact"/>
    <property type="match status" value="1"/>
</dbReference>
<dbReference type="InterPro" id="IPR000131">
    <property type="entry name" value="ATP_synth_F1_gsu"/>
</dbReference>
<dbReference type="PROSITE" id="PS00153">
    <property type="entry name" value="ATPASE_GAMMA"/>
    <property type="match status" value="1"/>
</dbReference>
<evidence type="ECO:0000256" key="2">
    <source>
        <dbReference type="ARBA" id="ARBA00004170"/>
    </source>
</evidence>
<comment type="function">
    <text evidence="1 10">Produces ATP from ADP in the presence of a proton gradient across the membrane. The gamma chain is believed to be important in regulating ATPase activity and the flow of protons through the CF(0) complex.</text>
</comment>
<sequence length="322" mass="34972">MQFSAGSVTGAAFVGHRAVMGAELRQLRSRIRSIRSTAKITRAQELIATSKITKAQARQAASVPYARQITRAVSALLTHNAHVDHPLLDRKPGATRAAVLLVTSDRGFCGGYNSNVLRAGRQLSELLAAEGKEPVYYVCGRRGVDNFLFNRRPLAGQWTGRSGEPSYALAAEIGRLLVEAFETPDEEGGVGEVHVVYTQFVSMITQRTTVRRILPLEVEEVEALPEGGVAASHDFEPSVGDVLDALIHQYVHGRIWNMLLESAASEHAARRQAMMAATENAQELIFKLSRRANEARQAEITNELSDIVGGANALAEMGADTE</sequence>
<dbReference type="Pfam" id="PF00231">
    <property type="entry name" value="ATP-synt"/>
    <property type="match status" value="1"/>
</dbReference>
<dbReference type="PRINTS" id="PR00126">
    <property type="entry name" value="ATPASEGAMMA"/>
</dbReference>
<dbReference type="InterPro" id="IPR023632">
    <property type="entry name" value="ATP_synth_F1_gsu_CS"/>
</dbReference>
<evidence type="ECO:0000256" key="6">
    <source>
        <dbReference type="ARBA" id="ARBA00023065"/>
    </source>
</evidence>
<dbReference type="EMBL" id="BAAAHH010000001">
    <property type="protein sequence ID" value="GAA0935598.1"/>
    <property type="molecule type" value="Genomic_DNA"/>
</dbReference>
<reference evidence="11 12" key="1">
    <citation type="journal article" date="2019" name="Int. J. Syst. Evol. Microbiol.">
        <title>The Global Catalogue of Microorganisms (GCM) 10K type strain sequencing project: providing services to taxonomists for standard genome sequencing and annotation.</title>
        <authorList>
            <consortium name="The Broad Institute Genomics Platform"/>
            <consortium name="The Broad Institute Genome Sequencing Center for Infectious Disease"/>
            <person name="Wu L."/>
            <person name="Ma J."/>
        </authorList>
    </citation>
    <scope>NUCLEOTIDE SEQUENCE [LARGE SCALE GENOMIC DNA]</scope>
    <source>
        <strain evidence="11 12">JCM 10696</strain>
    </source>
</reference>
<keyword evidence="8 10" id="KW-0139">CF(1)</keyword>
<evidence type="ECO:0000256" key="9">
    <source>
        <dbReference type="ARBA" id="ARBA00023310"/>
    </source>
</evidence>
<evidence type="ECO:0000313" key="12">
    <source>
        <dbReference type="Proteomes" id="UP001500665"/>
    </source>
</evidence>
<gene>
    <name evidence="10" type="primary">atpG</name>
    <name evidence="11" type="ORF">GCM10009550_00740</name>
</gene>
<dbReference type="Gene3D" id="1.10.287.80">
    <property type="entry name" value="ATP synthase, gamma subunit, helix hairpin domain"/>
    <property type="match status" value="2"/>
</dbReference>
<evidence type="ECO:0000313" key="11">
    <source>
        <dbReference type="EMBL" id="GAA0935598.1"/>
    </source>
</evidence>
<dbReference type="SUPFAM" id="SSF52943">
    <property type="entry name" value="ATP synthase (F1-ATPase), gamma subunit"/>
    <property type="match status" value="1"/>
</dbReference>
<dbReference type="PANTHER" id="PTHR11693:SF22">
    <property type="entry name" value="ATP SYNTHASE SUBUNIT GAMMA, MITOCHONDRIAL"/>
    <property type="match status" value="1"/>
</dbReference>
<evidence type="ECO:0000256" key="8">
    <source>
        <dbReference type="ARBA" id="ARBA00023196"/>
    </source>
</evidence>
<keyword evidence="5 10" id="KW-0375">Hydrogen ion transport</keyword>
<evidence type="ECO:0000256" key="1">
    <source>
        <dbReference type="ARBA" id="ARBA00003456"/>
    </source>
</evidence>
<evidence type="ECO:0000256" key="5">
    <source>
        <dbReference type="ARBA" id="ARBA00022781"/>
    </source>
</evidence>
<comment type="similarity">
    <text evidence="3 10">Belongs to the ATPase gamma chain family.</text>
</comment>
<evidence type="ECO:0000256" key="10">
    <source>
        <dbReference type="HAMAP-Rule" id="MF_00815"/>
    </source>
</evidence>
<name>A0ABN1PZW0_9ACTN</name>
<keyword evidence="10" id="KW-1003">Cell membrane</keyword>
<evidence type="ECO:0000256" key="3">
    <source>
        <dbReference type="ARBA" id="ARBA00007681"/>
    </source>
</evidence>
<comment type="subunit">
    <text evidence="10">F-type ATPases have 2 components, CF(1) - the catalytic core - and CF(0) - the membrane proton channel. CF(1) has five subunits: alpha(3), beta(3), gamma(1), delta(1), epsilon(1). CF(0) has three main subunits: a, b and c.</text>
</comment>
<proteinExistence type="inferred from homology"/>
<dbReference type="NCBIfam" id="NF004145">
    <property type="entry name" value="PRK05621.1-2"/>
    <property type="match status" value="1"/>
</dbReference>
<dbReference type="InterPro" id="IPR035968">
    <property type="entry name" value="ATP_synth_F1_ATPase_gsu"/>
</dbReference>
<evidence type="ECO:0000256" key="7">
    <source>
        <dbReference type="ARBA" id="ARBA00023136"/>
    </source>
</evidence>
<dbReference type="PANTHER" id="PTHR11693">
    <property type="entry name" value="ATP SYNTHASE GAMMA CHAIN"/>
    <property type="match status" value="1"/>
</dbReference>